<dbReference type="Pfam" id="PF08240">
    <property type="entry name" value="ADH_N"/>
    <property type="match status" value="1"/>
</dbReference>
<keyword evidence="8" id="KW-1185">Reference proteome</keyword>
<keyword evidence="2 5" id="KW-0479">Metal-binding</keyword>
<comment type="caution">
    <text evidence="7">The sequence shown here is derived from an EMBL/GenBank/DDBJ whole genome shotgun (WGS) entry which is preliminary data.</text>
</comment>
<dbReference type="GO" id="GO:0008270">
    <property type="term" value="F:zinc ion binding"/>
    <property type="evidence" value="ECO:0007669"/>
    <property type="project" value="InterPro"/>
</dbReference>
<evidence type="ECO:0000256" key="1">
    <source>
        <dbReference type="ARBA" id="ARBA00001947"/>
    </source>
</evidence>
<dbReference type="AlphaFoldDB" id="A0A0D0IV55"/>
<dbReference type="PANTHER" id="PTHR43401:SF2">
    <property type="entry name" value="L-THREONINE 3-DEHYDROGENASE"/>
    <property type="match status" value="1"/>
</dbReference>
<evidence type="ECO:0000256" key="4">
    <source>
        <dbReference type="ARBA" id="ARBA00023002"/>
    </source>
</evidence>
<keyword evidence="4" id="KW-0560">Oxidoreductase</keyword>
<dbReference type="InterPro" id="IPR011032">
    <property type="entry name" value="GroES-like_sf"/>
</dbReference>
<accession>A0A0D0IV55</accession>
<dbReference type="InterPro" id="IPR020843">
    <property type="entry name" value="ER"/>
</dbReference>
<gene>
    <name evidence="7" type="ORF">SD72_01865</name>
</gene>
<dbReference type="Pfam" id="PF00107">
    <property type="entry name" value="ADH_zinc_N"/>
    <property type="match status" value="1"/>
</dbReference>
<dbReference type="Proteomes" id="UP000032120">
    <property type="component" value="Unassembled WGS sequence"/>
</dbReference>
<dbReference type="InterPro" id="IPR002328">
    <property type="entry name" value="ADH_Zn_CS"/>
</dbReference>
<sequence length="346" mass="35371">MRAVTYVKNNTVELRDKPVPEIGSDEVLIKVGGAGLCHSDITIIGMGDDNPLIGGTLGHEVAGTVDKIGADVAGWSAGDRAIVSLILACGQCRECLAGRDNQCEVVAPRDGLAPLSPGIGSPGGMADYIAVKARHLDPIGDLDPVHAAPLADAALTPMHAINSVRDRMSGDATVVTIGLGGLGHMALQILAATTGARIIALDTDQAKLKFAEAHGADLAIPSDGDAAARILAETGGRGADVVFDFVGVQPTVNLAIAVVRNGGAIRFVGLGGGSFPYTAGAGDGLPWGVNIERSYGGTRADMREVIALAEAGKIAVEVVRYDLDDALQAFDDLHNGKIAGRAVLVP</sequence>
<proteinExistence type="inferred from homology"/>
<dbReference type="Gene3D" id="3.40.50.720">
    <property type="entry name" value="NAD(P)-binding Rossmann-like Domain"/>
    <property type="match status" value="1"/>
</dbReference>
<dbReference type="InterPro" id="IPR036291">
    <property type="entry name" value="NAD(P)-bd_dom_sf"/>
</dbReference>
<keyword evidence="3 5" id="KW-0862">Zinc</keyword>
<evidence type="ECO:0000256" key="2">
    <source>
        <dbReference type="ARBA" id="ARBA00022723"/>
    </source>
</evidence>
<dbReference type="SMART" id="SM00829">
    <property type="entry name" value="PKS_ER"/>
    <property type="match status" value="1"/>
</dbReference>
<protein>
    <submittedName>
        <fullName evidence="7">Dehydrogenase</fullName>
    </submittedName>
</protein>
<name>A0A0D0IV55_9MICO</name>
<feature type="domain" description="Enoyl reductase (ER)" evidence="6">
    <location>
        <begin position="8"/>
        <end position="344"/>
    </location>
</feature>
<evidence type="ECO:0000313" key="8">
    <source>
        <dbReference type="Proteomes" id="UP000032120"/>
    </source>
</evidence>
<dbReference type="CDD" id="cd05284">
    <property type="entry name" value="arabinose_DH_like"/>
    <property type="match status" value="1"/>
</dbReference>
<reference evidence="7 8" key="1">
    <citation type="submission" date="2015-01" db="EMBL/GenBank/DDBJ databases">
        <title>Draft genome sequence of Leucobacter komagatae strain VKM ST2845.</title>
        <authorList>
            <person name="Karlyshev A.V."/>
            <person name="Kudryashova E.B."/>
        </authorList>
    </citation>
    <scope>NUCLEOTIDE SEQUENCE [LARGE SCALE GENOMIC DNA]</scope>
    <source>
        <strain evidence="7 8">VKM ST2845</strain>
    </source>
</reference>
<comment type="cofactor">
    <cofactor evidence="1 5">
        <name>Zn(2+)</name>
        <dbReference type="ChEBI" id="CHEBI:29105"/>
    </cofactor>
</comment>
<evidence type="ECO:0000256" key="5">
    <source>
        <dbReference type="RuleBase" id="RU361277"/>
    </source>
</evidence>
<dbReference type="InterPro" id="IPR013149">
    <property type="entry name" value="ADH-like_C"/>
</dbReference>
<dbReference type="PANTHER" id="PTHR43401">
    <property type="entry name" value="L-THREONINE 3-DEHYDROGENASE"/>
    <property type="match status" value="1"/>
</dbReference>
<evidence type="ECO:0000259" key="6">
    <source>
        <dbReference type="SMART" id="SM00829"/>
    </source>
</evidence>
<organism evidence="7 8">
    <name type="scientific">Leucobacter komagatae</name>
    <dbReference type="NCBI Taxonomy" id="55969"/>
    <lineage>
        <taxon>Bacteria</taxon>
        <taxon>Bacillati</taxon>
        <taxon>Actinomycetota</taxon>
        <taxon>Actinomycetes</taxon>
        <taxon>Micrococcales</taxon>
        <taxon>Microbacteriaceae</taxon>
        <taxon>Leucobacter</taxon>
    </lineage>
</organism>
<dbReference type="Gene3D" id="3.90.180.10">
    <property type="entry name" value="Medium-chain alcohol dehydrogenases, catalytic domain"/>
    <property type="match status" value="1"/>
</dbReference>
<evidence type="ECO:0000256" key="3">
    <source>
        <dbReference type="ARBA" id="ARBA00022833"/>
    </source>
</evidence>
<evidence type="ECO:0000313" key="7">
    <source>
        <dbReference type="EMBL" id="KIP53483.1"/>
    </source>
</evidence>
<dbReference type="InterPro" id="IPR013154">
    <property type="entry name" value="ADH-like_N"/>
</dbReference>
<dbReference type="PROSITE" id="PS00059">
    <property type="entry name" value="ADH_ZINC"/>
    <property type="match status" value="1"/>
</dbReference>
<dbReference type="GO" id="GO:0016491">
    <property type="term" value="F:oxidoreductase activity"/>
    <property type="evidence" value="ECO:0007669"/>
    <property type="project" value="UniProtKB-KW"/>
</dbReference>
<dbReference type="SUPFAM" id="SSF51735">
    <property type="entry name" value="NAD(P)-binding Rossmann-fold domains"/>
    <property type="match status" value="1"/>
</dbReference>
<dbReference type="SUPFAM" id="SSF50129">
    <property type="entry name" value="GroES-like"/>
    <property type="match status" value="1"/>
</dbReference>
<dbReference type="OrthoDB" id="334894at2"/>
<comment type="similarity">
    <text evidence="5">Belongs to the zinc-containing alcohol dehydrogenase family.</text>
</comment>
<dbReference type="InterPro" id="IPR050129">
    <property type="entry name" value="Zn_alcohol_dh"/>
</dbReference>
<dbReference type="RefSeq" id="WP_042542749.1">
    <property type="nucleotide sequence ID" value="NZ_JXSQ01000002.1"/>
</dbReference>
<dbReference type="EMBL" id="JXSQ01000002">
    <property type="protein sequence ID" value="KIP53483.1"/>
    <property type="molecule type" value="Genomic_DNA"/>
</dbReference>